<dbReference type="Proteomes" id="UP001159363">
    <property type="component" value="Chromosome 7"/>
</dbReference>
<dbReference type="InterPro" id="IPR011335">
    <property type="entry name" value="Restrct_endonuc-II-like"/>
</dbReference>
<dbReference type="InterPro" id="IPR011604">
    <property type="entry name" value="PDDEXK-like_dom_sf"/>
</dbReference>
<dbReference type="Pfam" id="PF09588">
    <property type="entry name" value="YqaJ"/>
    <property type="match status" value="1"/>
</dbReference>
<keyword evidence="3" id="KW-1185">Reference proteome</keyword>
<dbReference type="Gene3D" id="3.90.320.10">
    <property type="match status" value="1"/>
</dbReference>
<dbReference type="SUPFAM" id="SSF52980">
    <property type="entry name" value="Restriction endonuclease-like"/>
    <property type="match status" value="1"/>
</dbReference>
<feature type="domain" description="YqaJ viral recombinase" evidence="1">
    <location>
        <begin position="39"/>
        <end position="125"/>
    </location>
</feature>
<proteinExistence type="predicted"/>
<comment type="caution">
    <text evidence="2">The sequence shown here is derived from an EMBL/GenBank/DDBJ whole genome shotgun (WGS) entry which is preliminary data.</text>
</comment>
<dbReference type="EMBL" id="JARBHB010000008">
    <property type="protein sequence ID" value="KAJ8876805.1"/>
    <property type="molecule type" value="Genomic_DNA"/>
</dbReference>
<dbReference type="PANTHER" id="PTHR46609:SF8">
    <property type="entry name" value="YQAJ VIRAL RECOMBINASE DOMAIN-CONTAINING PROTEIN"/>
    <property type="match status" value="1"/>
</dbReference>
<dbReference type="InterPro" id="IPR019080">
    <property type="entry name" value="YqaJ_viral_recombinase"/>
</dbReference>
<reference evidence="2 3" key="1">
    <citation type="submission" date="2023-02" db="EMBL/GenBank/DDBJ databases">
        <title>LHISI_Scaffold_Assembly.</title>
        <authorList>
            <person name="Stuart O.P."/>
            <person name="Cleave R."/>
            <person name="Magrath M.J.L."/>
            <person name="Mikheyev A.S."/>
        </authorList>
    </citation>
    <scope>NUCLEOTIDE SEQUENCE [LARGE SCALE GENOMIC DNA]</scope>
    <source>
        <strain evidence="2">Daus_M_001</strain>
        <tissue evidence="2">Leg muscle</tissue>
    </source>
</reference>
<dbReference type="InterPro" id="IPR051703">
    <property type="entry name" value="NF-kappa-B_Signaling_Reg"/>
</dbReference>
<accession>A0ABQ9GXR0</accession>
<sequence length="132" mass="14759">MNFLSKNAIHESLDLPEQGRIKLQEETALQSNSHLYKCERRKRITASWVGKICKLEAKTSRCNTVKSILYSDFVGTAAMKYDIEKETLAVAALEETEFVKVQPSGTSIDKVYCFIGASPDGLIDSDGIVRRI</sequence>
<evidence type="ECO:0000313" key="3">
    <source>
        <dbReference type="Proteomes" id="UP001159363"/>
    </source>
</evidence>
<dbReference type="PANTHER" id="PTHR46609">
    <property type="entry name" value="EXONUCLEASE, PHAGE-TYPE/RECB, C-TERMINAL DOMAIN-CONTAINING PROTEIN"/>
    <property type="match status" value="1"/>
</dbReference>
<evidence type="ECO:0000313" key="2">
    <source>
        <dbReference type="EMBL" id="KAJ8876805.1"/>
    </source>
</evidence>
<protein>
    <recommendedName>
        <fullName evidence="1">YqaJ viral recombinase domain-containing protein</fullName>
    </recommendedName>
</protein>
<organism evidence="2 3">
    <name type="scientific">Dryococelus australis</name>
    <dbReference type="NCBI Taxonomy" id="614101"/>
    <lineage>
        <taxon>Eukaryota</taxon>
        <taxon>Metazoa</taxon>
        <taxon>Ecdysozoa</taxon>
        <taxon>Arthropoda</taxon>
        <taxon>Hexapoda</taxon>
        <taxon>Insecta</taxon>
        <taxon>Pterygota</taxon>
        <taxon>Neoptera</taxon>
        <taxon>Polyneoptera</taxon>
        <taxon>Phasmatodea</taxon>
        <taxon>Verophasmatodea</taxon>
        <taxon>Anareolatae</taxon>
        <taxon>Phasmatidae</taxon>
        <taxon>Eurycanthinae</taxon>
        <taxon>Dryococelus</taxon>
    </lineage>
</organism>
<evidence type="ECO:0000259" key="1">
    <source>
        <dbReference type="Pfam" id="PF09588"/>
    </source>
</evidence>
<gene>
    <name evidence="2" type="ORF">PR048_021252</name>
</gene>
<name>A0ABQ9GXR0_9NEOP</name>